<dbReference type="AlphaFoldDB" id="F4KV37"/>
<organism evidence="2 3">
    <name type="scientific">Haliscomenobacter hydrossis (strain ATCC 27775 / DSM 1100 / LMG 10767 / O)</name>
    <dbReference type="NCBI Taxonomy" id="760192"/>
    <lineage>
        <taxon>Bacteria</taxon>
        <taxon>Pseudomonadati</taxon>
        <taxon>Bacteroidota</taxon>
        <taxon>Saprospiria</taxon>
        <taxon>Saprospirales</taxon>
        <taxon>Haliscomenobacteraceae</taxon>
        <taxon>Haliscomenobacter</taxon>
    </lineage>
</organism>
<dbReference type="RefSeq" id="WP_013763757.1">
    <property type="nucleotide sequence ID" value="NC_015510.1"/>
</dbReference>
<evidence type="ECO:0000313" key="2">
    <source>
        <dbReference type="EMBL" id="AEE49203.1"/>
    </source>
</evidence>
<dbReference type="KEGG" id="hhy:Halhy_1308"/>
<dbReference type="PANTHER" id="PTHR39677:SF4">
    <property type="entry name" value="RIBONUCLEASE VAPC6"/>
    <property type="match status" value="1"/>
</dbReference>
<name>F4KV37_HALH1</name>
<sequence length="157" mass="17689">MSNKVFLDSSILIEYRKGSKTELLDCLLDDANYELFISQAVASEYLYHLLAILEGKSPLALKSSGVIGQTLNARKPDFFVEKISWLSDKPLLFSTSVELMAQYNLLPNDALILALCHLHEISLIASYDPDFLEPCKRLGITLLQNKSDFEAFIKQKT</sequence>
<dbReference type="SMART" id="SM00670">
    <property type="entry name" value="PINc"/>
    <property type="match status" value="1"/>
</dbReference>
<dbReference type="Proteomes" id="UP000008461">
    <property type="component" value="Chromosome"/>
</dbReference>
<feature type="domain" description="PIN" evidence="1">
    <location>
        <begin position="3"/>
        <end position="133"/>
    </location>
</feature>
<dbReference type="InterPro" id="IPR029060">
    <property type="entry name" value="PIN-like_dom_sf"/>
</dbReference>
<dbReference type="STRING" id="760192.Halhy_1308"/>
<evidence type="ECO:0000259" key="1">
    <source>
        <dbReference type="SMART" id="SM00670"/>
    </source>
</evidence>
<keyword evidence="3" id="KW-1185">Reference proteome</keyword>
<protein>
    <submittedName>
        <fullName evidence="2">PilT protein domain protein</fullName>
    </submittedName>
</protein>
<dbReference type="PANTHER" id="PTHR39677">
    <property type="entry name" value="RIBONUCLEASE VAPC6"/>
    <property type="match status" value="1"/>
</dbReference>
<accession>F4KV37</accession>
<reference evidence="2 3" key="1">
    <citation type="journal article" date="2011" name="Stand. Genomic Sci.">
        <title>Complete genome sequence of Haliscomenobacter hydrossis type strain (O).</title>
        <authorList>
            <consortium name="US DOE Joint Genome Institute (JGI-PGF)"/>
            <person name="Daligault H."/>
            <person name="Lapidus A."/>
            <person name="Zeytun A."/>
            <person name="Nolan M."/>
            <person name="Lucas S."/>
            <person name="Del Rio T.G."/>
            <person name="Tice H."/>
            <person name="Cheng J.F."/>
            <person name="Tapia R."/>
            <person name="Han C."/>
            <person name="Goodwin L."/>
            <person name="Pitluck S."/>
            <person name="Liolios K."/>
            <person name="Pagani I."/>
            <person name="Ivanova N."/>
            <person name="Huntemann M."/>
            <person name="Mavromatis K."/>
            <person name="Mikhailova N."/>
            <person name="Pati A."/>
            <person name="Chen A."/>
            <person name="Palaniappan K."/>
            <person name="Land M."/>
            <person name="Hauser L."/>
            <person name="Brambilla E.M."/>
            <person name="Rohde M."/>
            <person name="Verbarg S."/>
            <person name="Goker M."/>
            <person name="Bristow J."/>
            <person name="Eisen J.A."/>
            <person name="Markowitz V."/>
            <person name="Hugenholtz P."/>
            <person name="Kyrpides N.C."/>
            <person name="Klenk H.P."/>
            <person name="Woyke T."/>
        </authorList>
    </citation>
    <scope>NUCLEOTIDE SEQUENCE [LARGE SCALE GENOMIC DNA]</scope>
    <source>
        <strain evidence="3">ATCC 27775 / DSM 1100 / LMG 10767 / O</strain>
    </source>
</reference>
<dbReference type="EMBL" id="CP002691">
    <property type="protein sequence ID" value="AEE49203.1"/>
    <property type="molecule type" value="Genomic_DNA"/>
</dbReference>
<gene>
    <name evidence="2" type="ordered locus">Halhy_1308</name>
</gene>
<reference key="2">
    <citation type="submission" date="2011-04" db="EMBL/GenBank/DDBJ databases">
        <title>Complete sequence of chromosome of Haliscomenobacter hydrossis DSM 1100.</title>
        <authorList>
            <consortium name="US DOE Joint Genome Institute (JGI-PGF)"/>
            <person name="Lucas S."/>
            <person name="Han J."/>
            <person name="Lapidus A."/>
            <person name="Bruce D."/>
            <person name="Goodwin L."/>
            <person name="Pitluck S."/>
            <person name="Peters L."/>
            <person name="Kyrpides N."/>
            <person name="Mavromatis K."/>
            <person name="Ivanova N."/>
            <person name="Ovchinnikova G."/>
            <person name="Pagani I."/>
            <person name="Daligault H."/>
            <person name="Detter J.C."/>
            <person name="Han C."/>
            <person name="Land M."/>
            <person name="Hauser L."/>
            <person name="Markowitz V."/>
            <person name="Cheng J.-F."/>
            <person name="Hugenholtz P."/>
            <person name="Woyke T."/>
            <person name="Wu D."/>
            <person name="Verbarg S."/>
            <person name="Frueling A."/>
            <person name="Brambilla E."/>
            <person name="Klenk H.-P."/>
            <person name="Eisen J.A."/>
        </authorList>
    </citation>
    <scope>NUCLEOTIDE SEQUENCE</scope>
    <source>
        <strain>DSM 1100</strain>
    </source>
</reference>
<proteinExistence type="predicted"/>
<dbReference type="InterPro" id="IPR002716">
    <property type="entry name" value="PIN_dom"/>
</dbReference>
<dbReference type="Pfam" id="PF01850">
    <property type="entry name" value="PIN"/>
    <property type="match status" value="1"/>
</dbReference>
<dbReference type="Gene3D" id="3.40.50.1010">
    <property type="entry name" value="5'-nuclease"/>
    <property type="match status" value="1"/>
</dbReference>
<dbReference type="HOGENOM" id="CLU_134210_1_1_10"/>
<dbReference type="eggNOG" id="COG1848">
    <property type="taxonomic scope" value="Bacteria"/>
</dbReference>
<dbReference type="SUPFAM" id="SSF88723">
    <property type="entry name" value="PIN domain-like"/>
    <property type="match status" value="1"/>
</dbReference>
<evidence type="ECO:0000313" key="3">
    <source>
        <dbReference type="Proteomes" id="UP000008461"/>
    </source>
</evidence>